<feature type="domain" description="BIG2" evidence="2">
    <location>
        <begin position="966"/>
        <end position="1052"/>
    </location>
</feature>
<dbReference type="Pfam" id="PF02368">
    <property type="entry name" value="Big_2"/>
    <property type="match status" value="11"/>
</dbReference>
<proteinExistence type="predicted"/>
<feature type="domain" description="BIG2" evidence="2">
    <location>
        <begin position="872"/>
        <end position="959"/>
    </location>
</feature>
<feature type="domain" description="BIG2" evidence="2">
    <location>
        <begin position="495"/>
        <end position="582"/>
    </location>
</feature>
<dbReference type="Gene3D" id="2.60.40.1080">
    <property type="match status" value="12"/>
</dbReference>
<keyword evidence="1" id="KW-0732">Signal</keyword>
<dbReference type="SMART" id="SM00635">
    <property type="entry name" value="BID_2"/>
    <property type="match status" value="12"/>
</dbReference>
<feature type="domain" description="BIG2" evidence="2">
    <location>
        <begin position="130"/>
        <end position="215"/>
    </location>
</feature>
<dbReference type="PROSITE" id="PS51257">
    <property type="entry name" value="PROKAR_LIPOPROTEIN"/>
    <property type="match status" value="1"/>
</dbReference>
<feature type="domain" description="BIG2" evidence="2">
    <location>
        <begin position="1062"/>
        <end position="1149"/>
    </location>
</feature>
<protein>
    <submittedName>
        <fullName evidence="3">Ig-like domain-containing protein</fullName>
    </submittedName>
</protein>
<evidence type="ECO:0000259" key="2">
    <source>
        <dbReference type="SMART" id="SM00635"/>
    </source>
</evidence>
<keyword evidence="4" id="KW-1185">Reference proteome</keyword>
<feature type="domain" description="BIG2" evidence="2">
    <location>
        <begin position="310"/>
        <end position="395"/>
    </location>
</feature>
<dbReference type="InterPro" id="IPR008964">
    <property type="entry name" value="Invasin/intimin_cell_adhesion"/>
</dbReference>
<name>A0ABW5EAI5_9GAMM</name>
<evidence type="ECO:0000313" key="3">
    <source>
        <dbReference type="EMBL" id="MFD2309675.1"/>
    </source>
</evidence>
<reference evidence="4" key="1">
    <citation type="journal article" date="2019" name="Int. J. Syst. Evol. Microbiol.">
        <title>The Global Catalogue of Microorganisms (GCM) 10K type strain sequencing project: providing services to taxonomists for standard genome sequencing and annotation.</title>
        <authorList>
            <consortium name="The Broad Institute Genomics Platform"/>
            <consortium name="The Broad Institute Genome Sequencing Center for Infectious Disease"/>
            <person name="Wu L."/>
            <person name="Ma J."/>
        </authorList>
    </citation>
    <scope>NUCLEOTIDE SEQUENCE [LARGE SCALE GENOMIC DNA]</scope>
    <source>
        <strain evidence="4">KCTC 12848</strain>
    </source>
</reference>
<feature type="chain" id="PRO_5045969224" evidence="1">
    <location>
        <begin position="27"/>
        <end position="1157"/>
    </location>
</feature>
<accession>A0ABW5EAI5</accession>
<dbReference type="EMBL" id="JBHUJD010000004">
    <property type="protein sequence ID" value="MFD2309675.1"/>
    <property type="molecule type" value="Genomic_DNA"/>
</dbReference>
<dbReference type="InterPro" id="IPR003343">
    <property type="entry name" value="Big_2"/>
</dbReference>
<feature type="domain" description="BIG2" evidence="2">
    <location>
        <begin position="589"/>
        <end position="672"/>
    </location>
</feature>
<dbReference type="SUPFAM" id="SSF49373">
    <property type="entry name" value="Invasin/intimin cell-adhesion fragments"/>
    <property type="match status" value="7"/>
</dbReference>
<dbReference type="PANTHER" id="PTHR23019:SF0">
    <property type="entry name" value="NUCLEAR PORE MEMBRANE GLYCOPROTEIN 210"/>
    <property type="match status" value="1"/>
</dbReference>
<sequence>MKRERDFGWRWIIRAAALLSVFALSACDGSSHHDGGERTRLTGLSVTPDPAAARLGDSRQLRATATFNNGLQRDVTNFVVWSSSDPDIATVDSGLVQTRSRGTTTISARLNRQGGQPLTAQASFTVIAEDLETIEVTPSNPSLAMGFQRQFTATGIFGDGSEQDLTELVTWSSSDTEIATIGNEAGSKGLASGLAVGTTTIAASLGSISGDTTLTVTNAVLESIGVTPHNPTVAAGFDQQFTATGIFDDGTSQDLTTQVTWASSDEGVATISNDDDSEGLATAEAEGTTAISASIDSISGEAEMTVTEAELESLQVTPTNPSVAKGFDQQFTATGLFDDGTSLDLTTQVSWSSSSTSVATISNDSGSKGLATSVASGETTISASVDSVSGETTLTVTQAVLESIEVTPPNPSLPMDFELRFTAMGLFSDGTAQDLTEQVIWSSSDTGVATISNAQGSDGLAKADRKGNTIIRARYQDVGTQEVVGQTTLTVTTAELSRVEVTPANPSVAAGFEQQFTATGTFSDGTQLDVTEQATWTSSDDDIARISSTSPSQGLATTLVKGTATISALIVTEDNTKFGDTTLTVTDAELQSIEVSRFNPSVPLGLQYRFVATGVFSDGSTQDLTEAKQVIWSSSKTGVATISNAQGSDGLATTLAEGTAIIRALYTDVGTEIEGQATLTVTAAELQSIEIDAENSSLPQGLEQQYYATGFYSDGSSHRITDQVTWSSSNTGVATIRNDDGSHGWATTDSEGTTTIVALEPESEVSNDTTLTVTAAELETIEVTPPNPSVAVGLQQPFTATGIFSNGSTHDITGQVSWASSDEGVATVNHAPGFEGQATAQATGTAAISATMDSASGNQVSGEALLTVTDAELEAILVEPSDPSVALGLQLTFTATGSFSDGSTQDLTTQVDWSSSDTGVAVIGTDNVLDLQGKAIPRAAGTTTIAAREKNSGVSGNTTLTVTPATVQSITVTPENPSVSALFDQQFTATGQLSDGTTQDITGQVSWTSDTPDVATISNAPAGSEGLATTIDSGSTTIAADFMRQNGSVVSKSTTLTVTNTELQSIEVTPVNPSVEVREEQEFTAIGTFSNGTTLDLTDQVLWHTTDKDIADISNEDDSKGVATGVADGTVTINADVTFQDGTSVVSTDANLEVTTP</sequence>
<feature type="domain" description="BIG2" evidence="2">
    <location>
        <begin position="220"/>
        <end position="305"/>
    </location>
</feature>
<organism evidence="3 4">
    <name type="scientific">Microbulbifer halophilus</name>
    <dbReference type="NCBI Taxonomy" id="453963"/>
    <lineage>
        <taxon>Bacteria</taxon>
        <taxon>Pseudomonadati</taxon>
        <taxon>Pseudomonadota</taxon>
        <taxon>Gammaproteobacteria</taxon>
        <taxon>Cellvibrionales</taxon>
        <taxon>Microbulbiferaceae</taxon>
        <taxon>Microbulbifer</taxon>
    </lineage>
</organism>
<dbReference type="InterPro" id="IPR045197">
    <property type="entry name" value="NUP210-like"/>
</dbReference>
<evidence type="ECO:0000313" key="4">
    <source>
        <dbReference type="Proteomes" id="UP001597425"/>
    </source>
</evidence>
<feature type="domain" description="BIG2" evidence="2">
    <location>
        <begin position="777"/>
        <end position="861"/>
    </location>
</feature>
<comment type="caution">
    <text evidence="3">The sequence shown here is derived from an EMBL/GenBank/DDBJ whole genome shotgun (WGS) entry which is preliminary data.</text>
</comment>
<gene>
    <name evidence="3" type="ORF">ACFSKX_04525</name>
</gene>
<dbReference type="RefSeq" id="WP_265720195.1">
    <property type="nucleotide sequence ID" value="NZ_JAPIVK010000002.1"/>
</dbReference>
<feature type="domain" description="BIG2" evidence="2">
    <location>
        <begin position="685"/>
        <end position="770"/>
    </location>
</feature>
<feature type="domain" description="BIG2" evidence="2">
    <location>
        <begin position="400"/>
        <end position="485"/>
    </location>
</feature>
<dbReference type="Proteomes" id="UP001597425">
    <property type="component" value="Unassembled WGS sequence"/>
</dbReference>
<feature type="signal peptide" evidence="1">
    <location>
        <begin position="1"/>
        <end position="26"/>
    </location>
</feature>
<feature type="domain" description="BIG2" evidence="2">
    <location>
        <begin position="40"/>
        <end position="120"/>
    </location>
</feature>
<dbReference type="PANTHER" id="PTHR23019">
    <property type="entry name" value="NUCLEAR PORE MEMBRANE GLYCOPROTEIN GP210-RELATED"/>
    <property type="match status" value="1"/>
</dbReference>
<evidence type="ECO:0000256" key="1">
    <source>
        <dbReference type="SAM" id="SignalP"/>
    </source>
</evidence>